<dbReference type="Gene3D" id="3.40.50.720">
    <property type="entry name" value="NAD(P)-binding Rossmann-like Domain"/>
    <property type="match status" value="1"/>
</dbReference>
<name>A0A1H8ZV08_9LACT</name>
<dbReference type="RefSeq" id="WP_092570130.1">
    <property type="nucleotide sequence ID" value="NZ_FOEN01000001.1"/>
</dbReference>
<keyword evidence="5" id="KW-1185">Reference proteome</keyword>
<comment type="similarity">
    <text evidence="1 3">Belongs to the short-chain dehydrogenases/reductases (SDR) family.</text>
</comment>
<reference evidence="4 5" key="1">
    <citation type="submission" date="2016-10" db="EMBL/GenBank/DDBJ databases">
        <authorList>
            <person name="de Groot N.N."/>
        </authorList>
    </citation>
    <scope>NUCLEOTIDE SEQUENCE [LARGE SCALE GENOMIC DNA]</scope>
    <source>
        <strain evidence="4 5">DSM 15695</strain>
    </source>
</reference>
<evidence type="ECO:0000256" key="3">
    <source>
        <dbReference type="RuleBase" id="RU000363"/>
    </source>
</evidence>
<dbReference type="EMBL" id="FOEN01000001">
    <property type="protein sequence ID" value="SEP68101.1"/>
    <property type="molecule type" value="Genomic_DNA"/>
</dbReference>
<dbReference type="PROSITE" id="PS00061">
    <property type="entry name" value="ADH_SHORT"/>
    <property type="match status" value="1"/>
</dbReference>
<dbReference type="InterPro" id="IPR002347">
    <property type="entry name" value="SDR_fam"/>
</dbReference>
<keyword evidence="2" id="KW-0560">Oxidoreductase</keyword>
<sequence>MQNSVIIITGASSGIGRQIALDLAQQGKYDLILVGRNQQRLMDVVATIQQTTPTKAWPYRYDLSQAEQIDQFIEDIDSSFQRIDALIACAGYGQFKLATEFTYQEMMAMFKVNTLGTMYLTTRLAQRMVDQGFGQITIIASVAGQMATMRSNVYSASKFAIIGYANSLRLELKRKGISVTVVNPGPVATPFFATSPELITYYQKVKRFLISPQYVSKKVIDNLCARKAKRDYPALLL</sequence>
<dbReference type="AlphaFoldDB" id="A0A1H8ZV08"/>
<organism evidence="4 5">
    <name type="scientific">Ignavigranum ruoffiae</name>
    <dbReference type="NCBI Taxonomy" id="89093"/>
    <lineage>
        <taxon>Bacteria</taxon>
        <taxon>Bacillati</taxon>
        <taxon>Bacillota</taxon>
        <taxon>Bacilli</taxon>
        <taxon>Lactobacillales</taxon>
        <taxon>Aerococcaceae</taxon>
        <taxon>Ignavigranum</taxon>
    </lineage>
</organism>
<dbReference type="InterPro" id="IPR036291">
    <property type="entry name" value="NAD(P)-bd_dom_sf"/>
</dbReference>
<dbReference type="STRING" id="89093.SAMN04488558_101342"/>
<evidence type="ECO:0000256" key="1">
    <source>
        <dbReference type="ARBA" id="ARBA00006484"/>
    </source>
</evidence>
<dbReference type="GO" id="GO:0016491">
    <property type="term" value="F:oxidoreductase activity"/>
    <property type="evidence" value="ECO:0007669"/>
    <property type="project" value="UniProtKB-KW"/>
</dbReference>
<dbReference type="Pfam" id="PF00106">
    <property type="entry name" value="adh_short"/>
    <property type="match status" value="1"/>
</dbReference>
<accession>A0A1H8ZV08</accession>
<dbReference type="PRINTS" id="PR00081">
    <property type="entry name" value="GDHRDH"/>
</dbReference>
<proteinExistence type="inferred from homology"/>
<dbReference type="SUPFAM" id="SSF51735">
    <property type="entry name" value="NAD(P)-binding Rossmann-fold domains"/>
    <property type="match status" value="1"/>
</dbReference>
<protein>
    <recommendedName>
        <fullName evidence="6">Short-chain dehydrogenase</fullName>
    </recommendedName>
</protein>
<dbReference type="OrthoDB" id="9793345at2"/>
<dbReference type="CDD" id="cd05233">
    <property type="entry name" value="SDR_c"/>
    <property type="match status" value="1"/>
</dbReference>
<gene>
    <name evidence="4" type="ORF">SAMN04488558_101342</name>
</gene>
<dbReference type="Proteomes" id="UP000198833">
    <property type="component" value="Unassembled WGS sequence"/>
</dbReference>
<dbReference type="PANTHER" id="PTHR42901">
    <property type="entry name" value="ALCOHOL DEHYDROGENASE"/>
    <property type="match status" value="1"/>
</dbReference>
<dbReference type="PRINTS" id="PR00080">
    <property type="entry name" value="SDRFAMILY"/>
</dbReference>
<evidence type="ECO:0000313" key="5">
    <source>
        <dbReference type="Proteomes" id="UP000198833"/>
    </source>
</evidence>
<dbReference type="PANTHER" id="PTHR42901:SF1">
    <property type="entry name" value="ALCOHOL DEHYDROGENASE"/>
    <property type="match status" value="1"/>
</dbReference>
<evidence type="ECO:0000313" key="4">
    <source>
        <dbReference type="EMBL" id="SEP68101.1"/>
    </source>
</evidence>
<dbReference type="InterPro" id="IPR020904">
    <property type="entry name" value="Sc_DH/Rdtase_CS"/>
</dbReference>
<evidence type="ECO:0008006" key="6">
    <source>
        <dbReference type="Google" id="ProtNLM"/>
    </source>
</evidence>
<evidence type="ECO:0000256" key="2">
    <source>
        <dbReference type="ARBA" id="ARBA00023002"/>
    </source>
</evidence>